<gene>
    <name evidence="1" type="ORF">JIN85_16555</name>
</gene>
<evidence type="ECO:0000313" key="2">
    <source>
        <dbReference type="Proteomes" id="UP000603141"/>
    </source>
</evidence>
<proteinExistence type="predicted"/>
<comment type="caution">
    <text evidence="1">The sequence shown here is derived from an EMBL/GenBank/DDBJ whole genome shotgun (WGS) entry which is preliminary data.</text>
</comment>
<dbReference type="EMBL" id="JAENIJ010000032">
    <property type="protein sequence ID" value="MBK1884032.1"/>
    <property type="molecule type" value="Genomic_DNA"/>
</dbReference>
<name>A0A934VVX6_9BACT</name>
<protein>
    <submittedName>
        <fullName evidence="1">Uncharacterized protein</fullName>
    </submittedName>
</protein>
<evidence type="ECO:0000313" key="1">
    <source>
        <dbReference type="EMBL" id="MBK1884032.1"/>
    </source>
</evidence>
<dbReference type="AlphaFoldDB" id="A0A934VVX6"/>
<reference evidence="1" key="1">
    <citation type="submission" date="2021-01" db="EMBL/GenBank/DDBJ databases">
        <title>Modified the classification status of verrucomicrobia.</title>
        <authorList>
            <person name="Feng X."/>
        </authorList>
    </citation>
    <scope>NUCLEOTIDE SEQUENCE</scope>
    <source>
        <strain evidence="1">KCTC 22041</strain>
    </source>
</reference>
<keyword evidence="2" id="KW-1185">Reference proteome</keyword>
<accession>A0A934VVX6</accession>
<sequence length="51" mass="5939">MSRLLREISTLADDAGIVTGEIWIEHSGRVRFSREIPEALHQRFRNVIFSQ</sequence>
<organism evidence="1 2">
    <name type="scientific">Luteolibacter pohnpeiensis</name>
    <dbReference type="NCBI Taxonomy" id="454153"/>
    <lineage>
        <taxon>Bacteria</taxon>
        <taxon>Pseudomonadati</taxon>
        <taxon>Verrucomicrobiota</taxon>
        <taxon>Verrucomicrobiia</taxon>
        <taxon>Verrucomicrobiales</taxon>
        <taxon>Verrucomicrobiaceae</taxon>
        <taxon>Luteolibacter</taxon>
    </lineage>
</organism>
<dbReference type="Proteomes" id="UP000603141">
    <property type="component" value="Unassembled WGS sequence"/>
</dbReference>